<name>A0A6A8D7B1_9BACI</name>
<comment type="caution">
    <text evidence="3">The sequence shown here is derived from an EMBL/GenBank/DDBJ whole genome shotgun (WGS) entry which is preliminary data.</text>
</comment>
<dbReference type="AlphaFoldDB" id="A0A6A8D7B1"/>
<evidence type="ECO:0000256" key="1">
    <source>
        <dbReference type="SAM" id="Phobius"/>
    </source>
</evidence>
<dbReference type="InterPro" id="IPR036291">
    <property type="entry name" value="NAD(P)-bd_dom_sf"/>
</dbReference>
<gene>
    <name evidence="3" type="ORF">GH741_00590</name>
</gene>
<proteinExistence type="predicted"/>
<evidence type="ECO:0000313" key="4">
    <source>
        <dbReference type="Proteomes" id="UP000799092"/>
    </source>
</evidence>
<dbReference type="EMBL" id="WJNG01000001">
    <property type="protein sequence ID" value="MRH41170.1"/>
    <property type="molecule type" value="Genomic_DNA"/>
</dbReference>
<protein>
    <recommendedName>
        <fullName evidence="2">RCK N-terminal domain-containing protein</fullName>
    </recommendedName>
</protein>
<dbReference type="Pfam" id="PF02254">
    <property type="entry name" value="TrkA_N"/>
    <property type="match status" value="1"/>
</dbReference>
<dbReference type="Proteomes" id="UP000799092">
    <property type="component" value="Unassembled WGS sequence"/>
</dbReference>
<dbReference type="GO" id="GO:0006813">
    <property type="term" value="P:potassium ion transport"/>
    <property type="evidence" value="ECO:0007669"/>
    <property type="project" value="InterPro"/>
</dbReference>
<keyword evidence="1" id="KW-0472">Membrane</keyword>
<dbReference type="InterPro" id="IPR003148">
    <property type="entry name" value="RCK_N"/>
</dbReference>
<evidence type="ECO:0000259" key="2">
    <source>
        <dbReference type="Pfam" id="PF02254"/>
    </source>
</evidence>
<dbReference type="Gene3D" id="6.20.350.10">
    <property type="match status" value="1"/>
</dbReference>
<reference evidence="3" key="1">
    <citation type="submission" date="2019-11" db="EMBL/GenBank/DDBJ databases">
        <authorList>
            <person name="Li J."/>
        </authorList>
    </citation>
    <scope>NUCLEOTIDE SEQUENCE</scope>
    <source>
        <strain evidence="3">B6B</strain>
    </source>
</reference>
<keyword evidence="1" id="KW-1133">Transmembrane helix</keyword>
<sequence length="641" mass="75395">MKKWNLFKTVHIVLIIVLTSFIFVELYNQVDLHTLTYLVILLGLLLASLPLYTFLKQYIFQTILFIVAFISGLYGFLTEVDNYPLQNAVYSTFRLFLLDVDPVIGNPPSRLVALPLSIEVARWTAGLYTVSTVSMIAFRYFGQSILRFRIRFFTKDHIILFGYNQRSATLVKNLSDKHSVAVVAKELTMEQRTTLQDLRIPYYISNYYDDGIYKKTNIKNANYAVFFHDDDAKNLDALIALKNFVKEHHLKKLLHTVVHIEHPKSEKVFEKIASEVDNDDELNLFKPRTFNLYHLIAENHLDSNPLYKGYEKQLNSVEGKGLHLLFVGFGKVNQRIAYHALHLTHFLTRNTIRITVLDRDVEKVKKEWDQLAKRYDQFADVSFKSFNLDSQFLMDLSDELLQEITHVFISLKDDFLDMIEGLDLPEKYTDIPIYIKMKEDQLVSEWLDTQGGEYRSVKRYPFYHEVLTSEYILDDKLYKNAKKAHENYQQKRTDENLTPQKDWDQLSALKKESSRYQMLHNDTKLMHLGLNKVPLDDVNKNILKNDDYQAHIKPYVEALAEVEHERWNSFYYLRGWHKNVDFDPENPVIDAKKLHNCLVSWDELDDVSERANEPYKEYDRDNIEKLNLYYEAQKIGLVRGT</sequence>
<dbReference type="SUPFAM" id="SSF51735">
    <property type="entry name" value="NAD(P)-binding Rossmann-fold domains"/>
    <property type="match status" value="1"/>
</dbReference>
<evidence type="ECO:0000313" key="3">
    <source>
        <dbReference type="EMBL" id="MRH41170.1"/>
    </source>
</evidence>
<feature type="transmembrane region" description="Helical" evidence="1">
    <location>
        <begin position="59"/>
        <end position="77"/>
    </location>
</feature>
<dbReference type="Gene3D" id="3.40.50.720">
    <property type="entry name" value="NAD(P)-binding Rossmann-like Domain"/>
    <property type="match status" value="1"/>
</dbReference>
<feature type="domain" description="RCK N-terminal" evidence="2">
    <location>
        <begin position="158"/>
        <end position="272"/>
    </location>
</feature>
<keyword evidence="4" id="KW-1185">Reference proteome</keyword>
<dbReference type="RefSeq" id="WP_153734835.1">
    <property type="nucleotide sequence ID" value="NZ_WJNG01000001.1"/>
</dbReference>
<feature type="transmembrane region" description="Helical" evidence="1">
    <location>
        <begin position="120"/>
        <end position="141"/>
    </location>
</feature>
<feature type="transmembrane region" description="Helical" evidence="1">
    <location>
        <begin position="12"/>
        <end position="28"/>
    </location>
</feature>
<accession>A0A6A8D7B1</accession>
<dbReference type="OrthoDB" id="1027683at2"/>
<organism evidence="3 4">
    <name type="scientific">Aquibacillus halophilus</name>
    <dbReference type="NCBI Taxonomy" id="930132"/>
    <lineage>
        <taxon>Bacteria</taxon>
        <taxon>Bacillati</taxon>
        <taxon>Bacillota</taxon>
        <taxon>Bacilli</taxon>
        <taxon>Bacillales</taxon>
        <taxon>Bacillaceae</taxon>
        <taxon>Aquibacillus</taxon>
    </lineage>
</organism>
<keyword evidence="1" id="KW-0812">Transmembrane</keyword>
<feature type="transmembrane region" description="Helical" evidence="1">
    <location>
        <begin position="34"/>
        <end position="52"/>
    </location>
</feature>